<dbReference type="Proteomes" id="UP000193922">
    <property type="component" value="Unassembled WGS sequence"/>
</dbReference>
<dbReference type="PANTHER" id="PTHR10404:SF46">
    <property type="entry name" value="VACUOLAR PROTEIN SORTING-ASSOCIATED PROTEIN 70"/>
    <property type="match status" value="1"/>
</dbReference>
<dbReference type="CDD" id="cd08022">
    <property type="entry name" value="M28_PSMA_like"/>
    <property type="match status" value="1"/>
</dbReference>
<comment type="caution">
    <text evidence="4">The sequence shown here is derived from an EMBL/GenBank/DDBJ whole genome shotgun (WGS) entry which is preliminary data.</text>
</comment>
<dbReference type="Gene3D" id="3.40.630.10">
    <property type="entry name" value="Zn peptidases"/>
    <property type="match status" value="1"/>
</dbReference>
<dbReference type="STRING" id="61395.A0A1Y1WKB5"/>
<evidence type="ECO:0000313" key="4">
    <source>
        <dbReference type="EMBL" id="ORX73768.1"/>
    </source>
</evidence>
<dbReference type="Pfam" id="PF04389">
    <property type="entry name" value="Peptidase_M28"/>
    <property type="match status" value="1"/>
</dbReference>
<dbReference type="GO" id="GO:0004180">
    <property type="term" value="F:carboxypeptidase activity"/>
    <property type="evidence" value="ECO:0007669"/>
    <property type="project" value="TreeGrafter"/>
</dbReference>
<dbReference type="SUPFAM" id="SSF47672">
    <property type="entry name" value="Transferrin receptor-like dimerisation domain"/>
    <property type="match status" value="1"/>
</dbReference>
<dbReference type="CDD" id="cd02121">
    <property type="entry name" value="PA_GCPII_like"/>
    <property type="match status" value="1"/>
</dbReference>
<dbReference type="InterPro" id="IPR007365">
    <property type="entry name" value="TFR-like_dimer_dom"/>
</dbReference>
<dbReference type="Pfam" id="PF04253">
    <property type="entry name" value="TFR_dimer"/>
    <property type="match status" value="1"/>
</dbReference>
<accession>A0A1Y1WKB5</accession>
<gene>
    <name evidence="4" type="ORF">DL89DRAFT_289478</name>
</gene>
<feature type="domain" description="Transferrin receptor-like dimerisation" evidence="2">
    <location>
        <begin position="637"/>
        <end position="716"/>
    </location>
</feature>
<protein>
    <submittedName>
        <fullName evidence="4">Zn-dependent exopeptidase</fullName>
    </submittedName>
</protein>
<dbReference type="EMBL" id="MCFD01000001">
    <property type="protein sequence ID" value="ORX73768.1"/>
    <property type="molecule type" value="Genomic_DNA"/>
</dbReference>
<proteinExistence type="inferred from homology"/>
<dbReference type="InterPro" id="IPR007484">
    <property type="entry name" value="Peptidase_M28"/>
</dbReference>
<dbReference type="SUPFAM" id="SSF52025">
    <property type="entry name" value="PA domain"/>
    <property type="match status" value="1"/>
</dbReference>
<evidence type="ECO:0000259" key="3">
    <source>
        <dbReference type="Pfam" id="PF04389"/>
    </source>
</evidence>
<dbReference type="Gene3D" id="1.20.930.40">
    <property type="entry name" value="Transferrin receptor-like, dimerisation domain"/>
    <property type="match status" value="1"/>
</dbReference>
<organism evidence="4 5">
    <name type="scientific">Linderina pennispora</name>
    <dbReference type="NCBI Taxonomy" id="61395"/>
    <lineage>
        <taxon>Eukaryota</taxon>
        <taxon>Fungi</taxon>
        <taxon>Fungi incertae sedis</taxon>
        <taxon>Zoopagomycota</taxon>
        <taxon>Kickxellomycotina</taxon>
        <taxon>Kickxellomycetes</taxon>
        <taxon>Kickxellales</taxon>
        <taxon>Kickxellaceae</taxon>
        <taxon>Linderina</taxon>
    </lineage>
</organism>
<dbReference type="RefSeq" id="XP_040746979.1">
    <property type="nucleotide sequence ID" value="XM_040889960.1"/>
</dbReference>
<dbReference type="PANTHER" id="PTHR10404">
    <property type="entry name" value="N-ACETYLATED-ALPHA-LINKED ACIDIC DIPEPTIDASE"/>
    <property type="match status" value="1"/>
</dbReference>
<dbReference type="InterPro" id="IPR036757">
    <property type="entry name" value="TFR-like_dimer_dom_sf"/>
</dbReference>
<comment type="similarity">
    <text evidence="1">Belongs to the peptidase M28 family. M28B subfamily.</text>
</comment>
<evidence type="ECO:0000313" key="5">
    <source>
        <dbReference type="Proteomes" id="UP000193922"/>
    </source>
</evidence>
<dbReference type="InterPro" id="IPR046450">
    <property type="entry name" value="PA_dom_sf"/>
</dbReference>
<evidence type="ECO:0000256" key="1">
    <source>
        <dbReference type="ARBA" id="ARBA00005634"/>
    </source>
</evidence>
<reference evidence="4 5" key="1">
    <citation type="submission" date="2016-07" db="EMBL/GenBank/DDBJ databases">
        <title>Pervasive Adenine N6-methylation of Active Genes in Fungi.</title>
        <authorList>
            <consortium name="DOE Joint Genome Institute"/>
            <person name="Mondo S.J."/>
            <person name="Dannebaum R.O."/>
            <person name="Kuo R.C."/>
            <person name="Labutti K."/>
            <person name="Haridas S."/>
            <person name="Kuo A."/>
            <person name="Salamov A."/>
            <person name="Ahrendt S.R."/>
            <person name="Lipzen A."/>
            <person name="Sullivan W."/>
            <person name="Andreopoulos W.B."/>
            <person name="Clum A."/>
            <person name="Lindquist E."/>
            <person name="Daum C."/>
            <person name="Ramamoorthy G.K."/>
            <person name="Gryganskyi A."/>
            <person name="Culley D."/>
            <person name="Magnuson J.K."/>
            <person name="James T.Y."/>
            <person name="O'Malley M.A."/>
            <person name="Stajich J.E."/>
            <person name="Spatafora J.W."/>
            <person name="Visel A."/>
            <person name="Grigoriev I.V."/>
        </authorList>
    </citation>
    <scope>NUCLEOTIDE SEQUENCE [LARGE SCALE GENOMIC DNA]</scope>
    <source>
        <strain evidence="4 5">ATCC 12442</strain>
    </source>
</reference>
<sequence length="727" mass="80787">MSDEKVQLVHETLDAAVTAPAKRHSRPTAAKVRIGLLALVGSLLTLGFVSRHFSACTHHNSKIHTPDPNFDAGKAFVAIPSTERLRENLWYYTSGTHVAGINRTQAVYTRDYFRDQGIHAEIAEYYPWLNYPVDQRVALFNATTGQRIRTTCLPSTGYSADGNVTGQLVYANYGSHEDFKALKAAGISVKDKIVLVRYGDLDGARGVLIYSDPADDGYVQGPVYPEGPWRPESSFQRGSVQRLSLYPGDPLTPGYASTKDAPRIDVDKAESLNHIPSLPLSYRDAEPLLRALKGQGKPAKDGVEYWTGPSELDVNLPQQGWEEPNRVVIIGNHRDAWCAGASDPSSGSAALLELSRGFGELLKHGWRPRRSIILASWDAEEYGLVGSTEWVEEHQKLLGAEAVAYVNVDVAVRGSLFYSSASPLYKSLLYSVAKEVPYVDSNQTVYQHWVGEYEREQASRRRPHHHPGDKAPPIGPLGSGSDFTAFNDFIGVSSVDLGFSGPGSVYHSNYDSFKFAETFTDPGFKIHKTLTQVWGLLTIRLADEPLVPFNPVSHAWDFKHYVDDLEQAVLSKLSEDGRGSSHRNHRQAKKAVRNLRHAQKKLLAAAHHYIFARDALVRRFGGDCAAATGPRQTYCIQWKKELNDKVAFYERHFLDEEGLPGRSWFKNVLVSPALWKGYGAQTLPGLTEAATDGDWKRFKRLERRTAKLAESAAKSLFSGKRQKDGKH</sequence>
<dbReference type="SUPFAM" id="SSF53187">
    <property type="entry name" value="Zn-dependent exopeptidases"/>
    <property type="match status" value="1"/>
</dbReference>
<dbReference type="OrthoDB" id="5841748at2759"/>
<dbReference type="FunFam" id="3.40.630.10:FF:000101">
    <property type="entry name" value="N-acetylated alpha-linked acidic dipeptidase like 1"/>
    <property type="match status" value="1"/>
</dbReference>
<dbReference type="InterPro" id="IPR039373">
    <property type="entry name" value="Peptidase_M28B"/>
</dbReference>
<evidence type="ECO:0000259" key="2">
    <source>
        <dbReference type="Pfam" id="PF04253"/>
    </source>
</evidence>
<keyword evidence="5" id="KW-1185">Reference proteome</keyword>
<name>A0A1Y1WKB5_9FUNG</name>
<dbReference type="GeneID" id="63806608"/>
<dbReference type="AlphaFoldDB" id="A0A1Y1WKB5"/>
<feature type="domain" description="Peptidase M28" evidence="3">
    <location>
        <begin position="324"/>
        <end position="514"/>
    </location>
</feature>
<dbReference type="Gene3D" id="3.50.30.30">
    <property type="match status" value="1"/>
</dbReference>